<dbReference type="InterPro" id="IPR051980">
    <property type="entry name" value="WD_repeat_MORG1"/>
</dbReference>
<evidence type="ECO:0000313" key="4">
    <source>
        <dbReference type="Proteomes" id="UP000694251"/>
    </source>
</evidence>
<name>A0A8T2AF26_ARASU</name>
<comment type="subcellular location">
    <subcellularLocation>
        <location evidence="1">Cytoplasm</location>
    </subcellularLocation>
</comment>
<dbReference type="GO" id="GO:0071013">
    <property type="term" value="C:catalytic step 2 spliceosome"/>
    <property type="evidence" value="ECO:0007669"/>
    <property type="project" value="TreeGrafter"/>
</dbReference>
<dbReference type="GO" id="GO:0005737">
    <property type="term" value="C:cytoplasm"/>
    <property type="evidence" value="ECO:0007669"/>
    <property type="project" value="UniProtKB-SubCell"/>
</dbReference>
<keyword evidence="4" id="KW-1185">Reference proteome</keyword>
<dbReference type="AlphaFoldDB" id="A0A8T2AF26"/>
<sequence length="82" mass="9142">MSRSGVREICKSDIQIQRMESNRFSLNCNCKFILGMYQPVNCISISNDGNCVLAGCLDSTMRLLDRTTGELLQVYKGDISSV</sequence>
<comment type="caution">
    <text evidence="3">The sequence shown here is derived from an EMBL/GenBank/DDBJ whole genome shotgun (WGS) entry which is preliminary data.</text>
</comment>
<proteinExistence type="predicted"/>
<evidence type="ECO:0000256" key="1">
    <source>
        <dbReference type="ARBA" id="ARBA00004496"/>
    </source>
</evidence>
<reference evidence="3 4" key="1">
    <citation type="submission" date="2020-12" db="EMBL/GenBank/DDBJ databases">
        <title>Concerted genomic and epigenomic changes stabilize Arabidopsis allopolyploids.</title>
        <authorList>
            <person name="Chen Z."/>
        </authorList>
    </citation>
    <scope>NUCLEOTIDE SEQUENCE [LARGE SCALE GENOMIC DNA]</scope>
    <source>
        <strain evidence="3">As9502</strain>
        <tissue evidence="3">Leaf</tissue>
    </source>
</reference>
<evidence type="ECO:0000313" key="3">
    <source>
        <dbReference type="EMBL" id="KAG7572085.1"/>
    </source>
</evidence>
<keyword evidence="2" id="KW-0963">Cytoplasm</keyword>
<evidence type="ECO:0000256" key="2">
    <source>
        <dbReference type="ARBA" id="ARBA00022490"/>
    </source>
</evidence>
<organism evidence="3 4">
    <name type="scientific">Arabidopsis suecica</name>
    <name type="common">Swedish thale-cress</name>
    <name type="synonym">Cardaminopsis suecica</name>
    <dbReference type="NCBI Taxonomy" id="45249"/>
    <lineage>
        <taxon>Eukaryota</taxon>
        <taxon>Viridiplantae</taxon>
        <taxon>Streptophyta</taxon>
        <taxon>Embryophyta</taxon>
        <taxon>Tracheophyta</taxon>
        <taxon>Spermatophyta</taxon>
        <taxon>Magnoliopsida</taxon>
        <taxon>eudicotyledons</taxon>
        <taxon>Gunneridae</taxon>
        <taxon>Pentapetalae</taxon>
        <taxon>rosids</taxon>
        <taxon>malvids</taxon>
        <taxon>Brassicales</taxon>
        <taxon>Brassicaceae</taxon>
        <taxon>Camelineae</taxon>
        <taxon>Arabidopsis</taxon>
    </lineage>
</organism>
<accession>A0A8T2AF26</accession>
<protein>
    <submittedName>
        <fullName evidence="3">WD40-repeat-containing domain</fullName>
    </submittedName>
</protein>
<dbReference type="Proteomes" id="UP000694251">
    <property type="component" value="Chromosome 9"/>
</dbReference>
<dbReference type="GO" id="GO:0000398">
    <property type="term" value="P:mRNA splicing, via spliceosome"/>
    <property type="evidence" value="ECO:0007669"/>
    <property type="project" value="TreeGrafter"/>
</dbReference>
<gene>
    <name evidence="3" type="ORF">ISN44_As09g004830</name>
</gene>
<dbReference type="EMBL" id="JAEFBJ010000009">
    <property type="protein sequence ID" value="KAG7572085.1"/>
    <property type="molecule type" value="Genomic_DNA"/>
</dbReference>
<dbReference type="PANTHER" id="PTHR22842">
    <property type="entry name" value="WD40 REPEAT PROTEIN"/>
    <property type="match status" value="1"/>
</dbReference>
<dbReference type="OrthoDB" id="71437at2759"/>
<dbReference type="PANTHER" id="PTHR22842:SF3">
    <property type="entry name" value="WD REPEAT DOMAIN-CONTAINING PROTEIN 83"/>
    <property type="match status" value="1"/>
</dbReference>